<evidence type="ECO:0000313" key="2">
    <source>
        <dbReference type="EMBL" id="OOO10054.1"/>
    </source>
</evidence>
<sequence length="93" mass="9855">MRATLPLLALFTVLPAALAAGRCREGLNYCGSTLLSLGWTQSELLAIADGDANIEKALFYCEIDGIVEYSGPCTVCQRAPEGQSDACDEGQAR</sequence>
<dbReference type="AlphaFoldDB" id="A0A1S9DM85"/>
<evidence type="ECO:0000256" key="1">
    <source>
        <dbReference type="SAM" id="SignalP"/>
    </source>
</evidence>
<accession>A0A1S9DM85</accession>
<proteinExistence type="predicted"/>
<name>A0A1S9DM85_ASPOZ</name>
<reference evidence="2 3" key="1">
    <citation type="submission" date="2016-10" db="EMBL/GenBank/DDBJ databases">
        <title>Genome sequencing of Aspergillus oryzae BCC7051.</title>
        <authorList>
            <person name="Thammarongtham C."/>
            <person name="Vorapreeda T."/>
            <person name="Nookaew I."/>
            <person name="Srisuk T."/>
            <person name="Land M."/>
            <person name="Jeennor S."/>
            <person name="Laoteng K."/>
        </authorList>
    </citation>
    <scope>NUCLEOTIDE SEQUENCE [LARGE SCALE GENOMIC DNA]</scope>
    <source>
        <strain evidence="2 3">BCC7051</strain>
    </source>
</reference>
<dbReference type="EMBL" id="MKZY01000004">
    <property type="protein sequence ID" value="OOO10054.1"/>
    <property type="molecule type" value="Genomic_DNA"/>
</dbReference>
<gene>
    <name evidence="2" type="ORF">OAory_01058620</name>
</gene>
<dbReference type="Proteomes" id="UP000190312">
    <property type="component" value="Unassembled WGS sequence"/>
</dbReference>
<feature type="signal peptide" evidence="1">
    <location>
        <begin position="1"/>
        <end position="19"/>
    </location>
</feature>
<evidence type="ECO:0000313" key="3">
    <source>
        <dbReference type="Proteomes" id="UP000190312"/>
    </source>
</evidence>
<evidence type="ECO:0008006" key="4">
    <source>
        <dbReference type="Google" id="ProtNLM"/>
    </source>
</evidence>
<dbReference type="OrthoDB" id="4186099at2759"/>
<comment type="caution">
    <text evidence="2">The sequence shown here is derived from an EMBL/GenBank/DDBJ whole genome shotgun (WGS) entry which is preliminary data.</text>
</comment>
<protein>
    <recommendedName>
        <fullName evidence="4">Aromatic-amino-acid aminotransferase</fullName>
    </recommendedName>
</protein>
<feature type="chain" id="PRO_5012233255" description="Aromatic-amino-acid aminotransferase" evidence="1">
    <location>
        <begin position="20"/>
        <end position="93"/>
    </location>
</feature>
<organism evidence="2 3">
    <name type="scientific">Aspergillus oryzae</name>
    <name type="common">Yellow koji mold</name>
    <dbReference type="NCBI Taxonomy" id="5062"/>
    <lineage>
        <taxon>Eukaryota</taxon>
        <taxon>Fungi</taxon>
        <taxon>Dikarya</taxon>
        <taxon>Ascomycota</taxon>
        <taxon>Pezizomycotina</taxon>
        <taxon>Eurotiomycetes</taxon>
        <taxon>Eurotiomycetidae</taxon>
        <taxon>Eurotiales</taxon>
        <taxon>Aspergillaceae</taxon>
        <taxon>Aspergillus</taxon>
        <taxon>Aspergillus subgen. Circumdati</taxon>
    </lineage>
</organism>
<keyword evidence="1" id="KW-0732">Signal</keyword>